<sequence>MALILNCVNSCVYCICGHCARCGVNYFVIKTTFLNLMQSDAVALQLDVAILL</sequence>
<dbReference type="EMBL" id="WOCE01000001">
    <property type="protein sequence ID" value="KAE9621562.1"/>
    <property type="molecule type" value="Genomic_DNA"/>
</dbReference>
<comment type="caution">
    <text evidence="1">The sequence shown here is derived from an EMBL/GenBank/DDBJ whole genome shotgun (WGS) entry which is preliminary data.</text>
</comment>
<name>A0A6A4R826_LUPAL</name>
<evidence type="ECO:0000313" key="2">
    <source>
        <dbReference type="Proteomes" id="UP000447434"/>
    </source>
</evidence>
<dbReference type="AlphaFoldDB" id="A0A6A4R826"/>
<organism evidence="1 2">
    <name type="scientific">Lupinus albus</name>
    <name type="common">White lupine</name>
    <name type="synonym">Lupinus termis</name>
    <dbReference type="NCBI Taxonomy" id="3870"/>
    <lineage>
        <taxon>Eukaryota</taxon>
        <taxon>Viridiplantae</taxon>
        <taxon>Streptophyta</taxon>
        <taxon>Embryophyta</taxon>
        <taxon>Tracheophyta</taxon>
        <taxon>Spermatophyta</taxon>
        <taxon>Magnoliopsida</taxon>
        <taxon>eudicotyledons</taxon>
        <taxon>Gunneridae</taxon>
        <taxon>Pentapetalae</taxon>
        <taxon>rosids</taxon>
        <taxon>fabids</taxon>
        <taxon>Fabales</taxon>
        <taxon>Fabaceae</taxon>
        <taxon>Papilionoideae</taxon>
        <taxon>50 kb inversion clade</taxon>
        <taxon>genistoids sensu lato</taxon>
        <taxon>core genistoids</taxon>
        <taxon>Genisteae</taxon>
        <taxon>Lupinus</taxon>
    </lineage>
</organism>
<accession>A0A6A4R826</accession>
<protein>
    <submittedName>
        <fullName evidence="1">Uncharacterized protein</fullName>
    </submittedName>
</protein>
<evidence type="ECO:0000313" key="1">
    <source>
        <dbReference type="EMBL" id="KAE9621562.1"/>
    </source>
</evidence>
<reference evidence="2" key="1">
    <citation type="journal article" date="2020" name="Nat. Commun.">
        <title>Genome sequence of the cluster root forming white lupin.</title>
        <authorList>
            <person name="Hufnagel B."/>
            <person name="Marques A."/>
            <person name="Soriano A."/>
            <person name="Marques L."/>
            <person name="Divol F."/>
            <person name="Doumas P."/>
            <person name="Sallet E."/>
            <person name="Mancinotti D."/>
            <person name="Carrere S."/>
            <person name="Marande W."/>
            <person name="Arribat S."/>
            <person name="Keller J."/>
            <person name="Huneau C."/>
            <person name="Blein T."/>
            <person name="Aime D."/>
            <person name="Laguerre M."/>
            <person name="Taylor J."/>
            <person name="Schubert V."/>
            <person name="Nelson M."/>
            <person name="Geu-Flores F."/>
            <person name="Crespi M."/>
            <person name="Gallardo-Guerrero K."/>
            <person name="Delaux P.-M."/>
            <person name="Salse J."/>
            <person name="Berges H."/>
            <person name="Guyot R."/>
            <person name="Gouzy J."/>
            <person name="Peret B."/>
        </authorList>
    </citation>
    <scope>NUCLEOTIDE SEQUENCE [LARGE SCALE GENOMIC DNA]</scope>
    <source>
        <strain evidence="2">cv. Amiga</strain>
    </source>
</reference>
<keyword evidence="2" id="KW-1185">Reference proteome</keyword>
<proteinExistence type="predicted"/>
<dbReference type="Proteomes" id="UP000447434">
    <property type="component" value="Chromosome 1"/>
</dbReference>
<gene>
    <name evidence="1" type="ORF">Lalb_Chr01g0016111</name>
</gene>